<organism evidence="5 6">
    <name type="scientific">Gymnodinialimonas ceratoperidinii</name>
    <dbReference type="NCBI Taxonomy" id="2856823"/>
    <lineage>
        <taxon>Bacteria</taxon>
        <taxon>Pseudomonadati</taxon>
        <taxon>Pseudomonadota</taxon>
        <taxon>Alphaproteobacteria</taxon>
        <taxon>Rhodobacterales</taxon>
        <taxon>Paracoccaceae</taxon>
        <taxon>Gymnodinialimonas</taxon>
    </lineage>
</organism>
<evidence type="ECO:0000256" key="3">
    <source>
        <dbReference type="ARBA" id="ARBA00023002"/>
    </source>
</evidence>
<dbReference type="GO" id="GO:0051539">
    <property type="term" value="F:4 iron, 4 sulfur cluster binding"/>
    <property type="evidence" value="ECO:0007669"/>
    <property type="project" value="UniProtKB-KW"/>
</dbReference>
<evidence type="ECO:0000259" key="4">
    <source>
        <dbReference type="Pfam" id="PF03460"/>
    </source>
</evidence>
<keyword evidence="2" id="KW-0349">Heme</keyword>
<dbReference type="PANTHER" id="PTHR32439">
    <property type="entry name" value="FERREDOXIN--NITRITE REDUCTASE, CHLOROPLASTIC"/>
    <property type="match status" value="1"/>
</dbReference>
<dbReference type="KEGG" id="gce:KYE46_07720"/>
<keyword evidence="1" id="KW-0004">4Fe-4S</keyword>
<keyword evidence="3" id="KW-0560">Oxidoreductase</keyword>
<evidence type="ECO:0000313" key="5">
    <source>
        <dbReference type="EMBL" id="QXT41092.1"/>
    </source>
</evidence>
<dbReference type="Proteomes" id="UP000825009">
    <property type="component" value="Chromosome"/>
</dbReference>
<reference evidence="5 6" key="1">
    <citation type="submission" date="2021-07" db="EMBL/GenBank/DDBJ databases">
        <title>A novel Jannaschia species isolated from marine dinoflagellate Ceratoperidinium margalefii.</title>
        <authorList>
            <person name="Jiang Y."/>
            <person name="Li Z."/>
        </authorList>
    </citation>
    <scope>NUCLEOTIDE SEQUENCE [LARGE SCALE GENOMIC DNA]</scope>
    <source>
        <strain evidence="5 6">J12C1-MA-4</strain>
    </source>
</reference>
<dbReference type="Pfam" id="PF03460">
    <property type="entry name" value="NIR_SIR_ferr"/>
    <property type="match status" value="1"/>
</dbReference>
<protein>
    <submittedName>
        <fullName evidence="5">Cobalamin biosynthesis protein CobG</fullName>
    </submittedName>
</protein>
<dbReference type="AlphaFoldDB" id="A0A8F6YED0"/>
<name>A0A8F6YED0_9RHOB</name>
<feature type="domain" description="Nitrite/Sulfite reductase ferredoxin-like" evidence="4">
    <location>
        <begin position="16"/>
        <end position="81"/>
    </location>
</feature>
<dbReference type="InterPro" id="IPR051329">
    <property type="entry name" value="NIR_SIR_4Fe-4S"/>
</dbReference>
<keyword evidence="6" id="KW-1185">Reference proteome</keyword>
<dbReference type="GO" id="GO:0016491">
    <property type="term" value="F:oxidoreductase activity"/>
    <property type="evidence" value="ECO:0007669"/>
    <property type="project" value="UniProtKB-KW"/>
</dbReference>
<keyword evidence="2" id="KW-0479">Metal-binding</keyword>
<keyword evidence="2" id="KW-0408">Iron</keyword>
<proteinExistence type="predicted"/>
<gene>
    <name evidence="5" type="ORF">KYE46_07720</name>
</gene>
<dbReference type="RefSeq" id="WP_219004701.1">
    <property type="nucleotide sequence ID" value="NZ_CP079194.1"/>
</dbReference>
<dbReference type="EMBL" id="CP079194">
    <property type="protein sequence ID" value="QXT41092.1"/>
    <property type="molecule type" value="Genomic_DNA"/>
</dbReference>
<keyword evidence="1" id="KW-0411">Iron-sulfur</keyword>
<evidence type="ECO:0000256" key="1">
    <source>
        <dbReference type="ARBA" id="ARBA00022485"/>
    </source>
</evidence>
<evidence type="ECO:0000313" key="6">
    <source>
        <dbReference type="Proteomes" id="UP000825009"/>
    </source>
</evidence>
<sequence>MSAPEVKGWCPGAYRPMASGDGLVVRVRPWMGEIDAAQGRALCDLAEQFGSGVIELTSRANLQLRGIAEADHGAVVEGLQQAGLLDADPAQEGRRNLVMTPEWQAGDLSHRLAENWLKVLPQLPEVPSKFGYAIDTGTRPWVAGAPADIRLERAAEGRLIVVADGAEAGRVVDEEAAMATVAELLEWFIATGGREAGRMARHLQRVDLPEHWRAVPRQAAPVPRESTLGTLIGAPFGQVEAEALRALLADPSVTTLRILPDRRLLVPNASPKRPSGFCAPDDPLLRVHACTGAPGCPQAHGPTRALARRLAPDLPACASLHVSGCAKGCALPRRADHTLVATAAGFDLVSGGAPWDAPTQRGLPASLSFKDIQA</sequence>
<accession>A0A8F6YED0</accession>
<dbReference type="InterPro" id="IPR005117">
    <property type="entry name" value="NiRdtase/SiRdtase_haem-b_fer"/>
</dbReference>
<dbReference type="PANTHER" id="PTHR32439:SF9">
    <property type="entry name" value="BLR3264 PROTEIN"/>
    <property type="match status" value="1"/>
</dbReference>
<evidence type="ECO:0000256" key="2">
    <source>
        <dbReference type="ARBA" id="ARBA00022617"/>
    </source>
</evidence>